<evidence type="ECO:0000313" key="4">
    <source>
        <dbReference type="Proteomes" id="UP000244189"/>
    </source>
</evidence>
<dbReference type="SUPFAM" id="SSF52172">
    <property type="entry name" value="CheY-like"/>
    <property type="match status" value="1"/>
</dbReference>
<sequence length="567" mass="59062">MGEGATDMEDMQTATTLFAVSFRQRGEIAEILARAGAGADWQAAVFGDAVAIESRFLASGAAVALIDARGDLDEGLAATLALGGLAATNGAALLVLVSRGDVEAIGEFFDAGATQFLTSPATDGELVQALRFAGRHAVRSAGSAIDRRRIPGASLYDRETGDVRRWIIGRIAADCPVAVVLVSLSRLDIVNAAHGRPAVDALIETAVRRTERVAHAAIGVDSMVARLGGSEFALVLEASGAAVTAAITALDAALARPFRVADTRAVLGCRFGVAQRQPGDDAAALLRRASEALAEAKASDGSVLHVALPDGVAPIDALAIDLHHAIERDEIDLRWQPQVEIAGGRIAGVEALARWNHRTLGPLGADTLFDAADRADLGIALSDHIQRLVLARAVAWPAALGTLRVSLNLTAADISRPGFAALFLARVDASGFPRGRLTVEITETGLIEDLAVASALLAELRGAGCRVAIDDFGTGYSSLAYLKSLPLDYVKIDKSLVRDIDGSARDRVVVAGAITMARSLGLAVIAEGVETPSQLELLTAGGCGLYQGFLFSEPVDEAVLLDLVERE</sequence>
<proteinExistence type="predicted"/>
<dbReference type="PROSITE" id="PS50887">
    <property type="entry name" value="GGDEF"/>
    <property type="match status" value="1"/>
</dbReference>
<dbReference type="EMBL" id="QAOG01000004">
    <property type="protein sequence ID" value="PTQ59950.1"/>
    <property type="molecule type" value="Genomic_DNA"/>
</dbReference>
<evidence type="ECO:0000259" key="2">
    <source>
        <dbReference type="PROSITE" id="PS50887"/>
    </source>
</evidence>
<dbReference type="GO" id="GO:0071111">
    <property type="term" value="F:cyclic-guanylate-specific phosphodiesterase activity"/>
    <property type="evidence" value="ECO:0007669"/>
    <property type="project" value="InterPro"/>
</dbReference>
<organism evidence="3 4">
    <name type="scientific">Sphingomonas aurantiaca</name>
    <dbReference type="NCBI Taxonomy" id="185949"/>
    <lineage>
        <taxon>Bacteria</taxon>
        <taxon>Pseudomonadati</taxon>
        <taxon>Pseudomonadota</taxon>
        <taxon>Alphaproteobacteria</taxon>
        <taxon>Sphingomonadales</taxon>
        <taxon>Sphingomonadaceae</taxon>
        <taxon>Sphingomonas</taxon>
    </lineage>
</organism>
<accession>A0A2T5GKV1</accession>
<dbReference type="SMART" id="SM00267">
    <property type="entry name" value="GGDEF"/>
    <property type="match status" value="1"/>
</dbReference>
<keyword evidence="4" id="KW-1185">Reference proteome</keyword>
<dbReference type="Pfam" id="PF00990">
    <property type="entry name" value="GGDEF"/>
    <property type="match status" value="1"/>
</dbReference>
<dbReference type="InterPro" id="IPR035919">
    <property type="entry name" value="EAL_sf"/>
</dbReference>
<evidence type="ECO:0000313" key="3">
    <source>
        <dbReference type="EMBL" id="PTQ59950.1"/>
    </source>
</evidence>
<comment type="caution">
    <text evidence="3">The sequence shown here is derived from an EMBL/GenBank/DDBJ whole genome shotgun (WGS) entry which is preliminary data.</text>
</comment>
<dbReference type="InterPro" id="IPR043128">
    <property type="entry name" value="Rev_trsase/Diguanyl_cyclase"/>
</dbReference>
<dbReference type="CDD" id="cd01948">
    <property type="entry name" value="EAL"/>
    <property type="match status" value="1"/>
</dbReference>
<dbReference type="PANTHER" id="PTHR33121">
    <property type="entry name" value="CYCLIC DI-GMP PHOSPHODIESTERASE PDEF"/>
    <property type="match status" value="1"/>
</dbReference>
<dbReference type="InterPro" id="IPR011006">
    <property type="entry name" value="CheY-like_superfamily"/>
</dbReference>
<dbReference type="InterPro" id="IPR050706">
    <property type="entry name" value="Cyclic-di-GMP_PDE-like"/>
</dbReference>
<dbReference type="SMART" id="SM00052">
    <property type="entry name" value="EAL"/>
    <property type="match status" value="1"/>
</dbReference>
<dbReference type="PROSITE" id="PS50883">
    <property type="entry name" value="EAL"/>
    <property type="match status" value="1"/>
</dbReference>
<evidence type="ECO:0000259" key="1">
    <source>
        <dbReference type="PROSITE" id="PS50883"/>
    </source>
</evidence>
<dbReference type="SUPFAM" id="SSF141868">
    <property type="entry name" value="EAL domain-like"/>
    <property type="match status" value="1"/>
</dbReference>
<dbReference type="InterPro" id="IPR001633">
    <property type="entry name" value="EAL_dom"/>
</dbReference>
<name>A0A2T5GKV1_9SPHN</name>
<feature type="domain" description="GGDEF" evidence="2">
    <location>
        <begin position="175"/>
        <end position="309"/>
    </location>
</feature>
<dbReference type="Pfam" id="PF00563">
    <property type="entry name" value="EAL"/>
    <property type="match status" value="1"/>
</dbReference>
<dbReference type="InterPro" id="IPR029787">
    <property type="entry name" value="Nucleotide_cyclase"/>
</dbReference>
<dbReference type="Proteomes" id="UP000244189">
    <property type="component" value="Unassembled WGS sequence"/>
</dbReference>
<gene>
    <name evidence="3" type="ORF">C8J26_2806</name>
</gene>
<dbReference type="InterPro" id="IPR000160">
    <property type="entry name" value="GGDEF_dom"/>
</dbReference>
<dbReference type="PANTHER" id="PTHR33121:SF79">
    <property type="entry name" value="CYCLIC DI-GMP PHOSPHODIESTERASE PDED-RELATED"/>
    <property type="match status" value="1"/>
</dbReference>
<dbReference type="Gene3D" id="3.30.70.270">
    <property type="match status" value="1"/>
</dbReference>
<feature type="domain" description="EAL" evidence="1">
    <location>
        <begin position="315"/>
        <end position="567"/>
    </location>
</feature>
<dbReference type="AlphaFoldDB" id="A0A2T5GKV1"/>
<protein>
    <submittedName>
        <fullName evidence="3">EAL domain-containing protein (Putative c-di-GMP-specific phosphodiesterase class I)</fullName>
    </submittedName>
</protein>
<reference evidence="3 4" key="1">
    <citation type="submission" date="2018-04" db="EMBL/GenBank/DDBJ databases">
        <title>Genomic Encyclopedia of Type Strains, Phase III (KMG-III): the genomes of soil and plant-associated and newly described type strains.</title>
        <authorList>
            <person name="Whitman W."/>
        </authorList>
    </citation>
    <scope>NUCLEOTIDE SEQUENCE [LARGE SCALE GENOMIC DNA]</scope>
    <source>
        <strain evidence="3 4">MA101b</strain>
    </source>
</reference>
<dbReference type="Gene3D" id="3.20.20.450">
    <property type="entry name" value="EAL domain"/>
    <property type="match status" value="1"/>
</dbReference>
<dbReference type="SUPFAM" id="SSF55073">
    <property type="entry name" value="Nucleotide cyclase"/>
    <property type="match status" value="1"/>
</dbReference>